<feature type="transmembrane region" description="Helical" evidence="1">
    <location>
        <begin position="211"/>
        <end position="228"/>
    </location>
</feature>
<feature type="transmembrane region" description="Helical" evidence="1">
    <location>
        <begin position="262"/>
        <end position="282"/>
    </location>
</feature>
<name>A0A150TRR6_SORCE</name>
<feature type="transmembrane region" description="Helical" evidence="1">
    <location>
        <begin position="339"/>
        <end position="362"/>
    </location>
</feature>
<dbReference type="AlphaFoldDB" id="A0A150TRR6"/>
<feature type="transmembrane region" description="Helical" evidence="1">
    <location>
        <begin position="24"/>
        <end position="44"/>
    </location>
</feature>
<proteinExistence type="predicted"/>
<sequence length="392" mass="42678">MTSASVTLPVPVAAPRREASGARLIEFLLVGGATLVLFPLAWLLRRAVGLDASELAIGFLTFHAASVINDPHFAVTYLLFYKDARRRAFDGALPPAQRARTVVAGLLVPLALLAWAAFALSTGSARAMGFMIQLMFLLVGWHYVKQGFGVLTVLSARRGFRFGPLERRVVLAHCFAAWAYAWASPADPGRELEEKGVVYTSIAHPPALEPIAGAAFALSALALCWALARRWRAERRLPPLSPLAGFLVTVWLWTVYSSLDRLMMYVIPALHSVQYLYFVWLLKRNEARDAEGPPLFGKPTGLRLGLLAASAVGLGWVVLRGAPALLDGALVLGASGDETMAGLGPTPYLAAIYVFVNIHHYFMDNVIWRRENPETRYLLRQDGEDGEGGASG</sequence>
<feature type="transmembrane region" description="Helical" evidence="1">
    <location>
        <begin position="302"/>
        <end position="319"/>
    </location>
</feature>
<organism evidence="2 3">
    <name type="scientific">Sorangium cellulosum</name>
    <name type="common">Polyangium cellulosum</name>
    <dbReference type="NCBI Taxonomy" id="56"/>
    <lineage>
        <taxon>Bacteria</taxon>
        <taxon>Pseudomonadati</taxon>
        <taxon>Myxococcota</taxon>
        <taxon>Polyangia</taxon>
        <taxon>Polyangiales</taxon>
        <taxon>Polyangiaceae</taxon>
        <taxon>Sorangium</taxon>
    </lineage>
</organism>
<gene>
    <name evidence="2" type="ORF">BE21_29960</name>
</gene>
<accession>A0A150TRR6</accession>
<feature type="transmembrane region" description="Helical" evidence="1">
    <location>
        <begin position="240"/>
        <end position="256"/>
    </location>
</feature>
<keyword evidence="1" id="KW-1133">Transmembrane helix</keyword>
<protein>
    <submittedName>
        <fullName evidence="2">Uncharacterized protein</fullName>
    </submittedName>
</protein>
<reference evidence="2 3" key="1">
    <citation type="submission" date="2014-02" db="EMBL/GenBank/DDBJ databases">
        <title>The small core and large imbalanced accessory genome model reveals a collaborative survival strategy of Sorangium cellulosum strains in nature.</title>
        <authorList>
            <person name="Han K."/>
            <person name="Peng R."/>
            <person name="Blom J."/>
            <person name="Li Y.-Z."/>
        </authorList>
    </citation>
    <scope>NUCLEOTIDE SEQUENCE [LARGE SCALE GENOMIC DNA]</scope>
    <source>
        <strain evidence="2 3">So0007-03</strain>
    </source>
</reference>
<comment type="caution">
    <text evidence="2">The sequence shown here is derived from an EMBL/GenBank/DDBJ whole genome shotgun (WGS) entry which is preliminary data.</text>
</comment>
<evidence type="ECO:0000256" key="1">
    <source>
        <dbReference type="SAM" id="Phobius"/>
    </source>
</evidence>
<feature type="transmembrane region" description="Helical" evidence="1">
    <location>
        <begin position="56"/>
        <end position="80"/>
    </location>
</feature>
<dbReference type="Proteomes" id="UP000075502">
    <property type="component" value="Unassembled WGS sequence"/>
</dbReference>
<evidence type="ECO:0000313" key="2">
    <source>
        <dbReference type="EMBL" id="KYG07316.1"/>
    </source>
</evidence>
<evidence type="ECO:0000313" key="3">
    <source>
        <dbReference type="Proteomes" id="UP000075502"/>
    </source>
</evidence>
<feature type="transmembrane region" description="Helical" evidence="1">
    <location>
        <begin position="101"/>
        <end position="121"/>
    </location>
</feature>
<feature type="transmembrane region" description="Helical" evidence="1">
    <location>
        <begin position="165"/>
        <end position="183"/>
    </location>
</feature>
<keyword evidence="1" id="KW-0812">Transmembrane</keyword>
<dbReference type="EMBL" id="JEME01001377">
    <property type="protein sequence ID" value="KYG07316.1"/>
    <property type="molecule type" value="Genomic_DNA"/>
</dbReference>
<keyword evidence="1" id="KW-0472">Membrane</keyword>